<evidence type="ECO:0000256" key="6">
    <source>
        <dbReference type="SAM" id="MobiDB-lite"/>
    </source>
</evidence>
<feature type="region of interest" description="Disordered" evidence="6">
    <location>
        <begin position="518"/>
        <end position="600"/>
    </location>
</feature>
<keyword evidence="4" id="KW-0067">ATP-binding</keyword>
<dbReference type="InterPro" id="IPR038718">
    <property type="entry name" value="SNF2-like_sf"/>
</dbReference>
<accession>A0A7J6L0V7</accession>
<evidence type="ECO:0000256" key="2">
    <source>
        <dbReference type="ARBA" id="ARBA00022801"/>
    </source>
</evidence>
<evidence type="ECO:0000256" key="4">
    <source>
        <dbReference type="ARBA" id="ARBA00022840"/>
    </source>
</evidence>
<evidence type="ECO:0000259" key="9">
    <source>
        <dbReference type="PROSITE" id="PS51194"/>
    </source>
</evidence>
<dbReference type="SMART" id="SM00487">
    <property type="entry name" value="DEXDc"/>
    <property type="match status" value="1"/>
</dbReference>
<dbReference type="SMART" id="SM00490">
    <property type="entry name" value="HELICc"/>
    <property type="match status" value="1"/>
</dbReference>
<evidence type="ECO:0000259" key="7">
    <source>
        <dbReference type="PROSITE" id="PS50089"/>
    </source>
</evidence>
<keyword evidence="5" id="KW-0479">Metal-binding</keyword>
<dbReference type="GO" id="GO:0005634">
    <property type="term" value="C:nucleus"/>
    <property type="evidence" value="ECO:0007669"/>
    <property type="project" value="TreeGrafter"/>
</dbReference>
<keyword evidence="2" id="KW-0378">Hydrolase</keyword>
<dbReference type="PROSITE" id="PS51192">
    <property type="entry name" value="HELICASE_ATP_BIND_1"/>
    <property type="match status" value="2"/>
</dbReference>
<feature type="domain" description="RING-type" evidence="7">
    <location>
        <begin position="839"/>
        <end position="886"/>
    </location>
</feature>
<dbReference type="PROSITE" id="PS51194">
    <property type="entry name" value="HELICASE_CTER"/>
    <property type="match status" value="1"/>
</dbReference>
<dbReference type="EMBL" id="JABANN010000833">
    <property type="protein sequence ID" value="KAF4653203.1"/>
    <property type="molecule type" value="Genomic_DNA"/>
</dbReference>
<dbReference type="InterPro" id="IPR000330">
    <property type="entry name" value="SNF2_N"/>
</dbReference>
<feature type="region of interest" description="Disordered" evidence="6">
    <location>
        <begin position="1"/>
        <end position="20"/>
    </location>
</feature>
<evidence type="ECO:0008006" key="12">
    <source>
        <dbReference type="Google" id="ProtNLM"/>
    </source>
</evidence>
<dbReference type="GO" id="GO:0005524">
    <property type="term" value="F:ATP binding"/>
    <property type="evidence" value="ECO:0007669"/>
    <property type="project" value="UniProtKB-KW"/>
</dbReference>
<feature type="compositionally biased region" description="Basic residues" evidence="6">
    <location>
        <begin position="557"/>
        <end position="573"/>
    </location>
</feature>
<feature type="compositionally biased region" description="Basic and acidic residues" evidence="6">
    <location>
        <begin position="539"/>
        <end position="549"/>
    </location>
</feature>
<keyword evidence="3" id="KW-0347">Helicase</keyword>
<dbReference type="GO" id="GO:0016787">
    <property type="term" value="F:hydrolase activity"/>
    <property type="evidence" value="ECO:0007669"/>
    <property type="project" value="UniProtKB-KW"/>
</dbReference>
<evidence type="ECO:0000256" key="1">
    <source>
        <dbReference type="ARBA" id="ARBA00022741"/>
    </source>
</evidence>
<dbReference type="GO" id="GO:0008094">
    <property type="term" value="F:ATP-dependent activity, acting on DNA"/>
    <property type="evidence" value="ECO:0007669"/>
    <property type="project" value="TreeGrafter"/>
</dbReference>
<dbReference type="PANTHER" id="PTHR45626:SF12">
    <property type="entry name" value="DNA REPAIR PROTEIN RAD16"/>
    <property type="match status" value="1"/>
</dbReference>
<sequence>MTPSSLKEEPCAPASSATKDGAVKKEVNEAFSSVPLALLERFPPPPELRVKLLPYQREGVAWLCNQESLQGRRGGILGDEMGMGKSIQFSSLVCVRRADTPGPTLIVAPAGAVRQWEAEIFKYFGPGVLKVYLYHGKHKITAPRLLEYDIVVTTYQTLESEYRAELNELKERCEFCAKLFLPEQLGSHKEGCSGGEDGDRRTGRGGDPRDYRIGEAELLGIFGVGTEGNESPRPCQPQWSAIGRPSASLMSSFHDLLFGESPVRRTRSESSGGTPLPELKRGWVFINAYDQVASGSSTERDHGTASGAPRTGCRGRTDEDFSWKEEKGQAVIHGAMSSISSQYGWARGDNVEIGSCLKKESSEVKGESPVVKGESTALLYPFGRYSESHVDMASGCATKSEPLKEDLKSEGERLEPQCKQEGRGATGPRMGGPSEDCEVISISSDGTQSCKEEGAVSLVAAFTPYQSMDVIDLTEDVVEAEIVGGGIPSGPGACAKTDPVGGNPVKLDSICEGQASTSAFERDECRGATESSSPSVELKTPDKEVRVRVDPSTSSGRVKRKSPAGRSSVKRRKEASAARSSPGAGGQWRQPPETFNVEDDIGCEREPLDERLRSNMLLHSIVWGRVCLDEAHRIRNKTTNTARAASALRCRYRWCLTGTPIQNRVGDLFSLARFLRIRPLSTTGCDTAGCRCEVLDHPWDDECHECGHSKHAHYNYFNRFIARPIQKSGLTSLEGAEGMRMLRSQLLGKFLLRRTKAQRQSDVKLPPMEERPASSVLSAAEAAYYQAKYEKYRAQVVKYAKKGELAERVVEALKMILRLRQAANHKYLIEHRAQKEINCGICHQEIPPRTGCAGQALAKAKCDHLFHNSCVQSWLRLQNQYCPVCRKQLEVWYGNPLCGDEEDESDDSIMETVALRQLQNDPRVPRKATILKRVPISSFESSSKIEGLVAEVQAMRKADGEAKGLVFSCFVSLLELCQYRLHKAGITTLILHGELSLPLRSKVMKTFIESPADTCPLLLISLMSGGEGLNLQAANHIFLLDPWWNPAVEQQATQRAHRLGQIKRVQVVKMVTKDTIEERIVALQEKKRAVCRGIIDGDGSLEGLSLEDIRFLFQL</sequence>
<dbReference type="Gene3D" id="3.30.40.10">
    <property type="entry name" value="Zinc/RING finger domain, C3HC4 (zinc finger)"/>
    <property type="match status" value="1"/>
</dbReference>
<dbReference type="Pfam" id="PF00271">
    <property type="entry name" value="Helicase_C"/>
    <property type="match status" value="1"/>
</dbReference>
<dbReference type="InterPro" id="IPR013083">
    <property type="entry name" value="Znf_RING/FYVE/PHD"/>
</dbReference>
<feature type="region of interest" description="Disordered" evidence="6">
    <location>
        <begin position="190"/>
        <end position="211"/>
    </location>
</feature>
<dbReference type="Gene3D" id="3.40.50.10810">
    <property type="entry name" value="Tandem AAA-ATPase domain"/>
    <property type="match status" value="2"/>
</dbReference>
<protein>
    <recommendedName>
        <fullName evidence="12">DNA repair protein rad16</fullName>
    </recommendedName>
</protein>
<feature type="region of interest" description="Disordered" evidence="6">
    <location>
        <begin position="294"/>
        <end position="317"/>
    </location>
</feature>
<evidence type="ECO:0000259" key="8">
    <source>
        <dbReference type="PROSITE" id="PS51192"/>
    </source>
</evidence>
<dbReference type="GO" id="GO:0004386">
    <property type="term" value="F:helicase activity"/>
    <property type="evidence" value="ECO:0007669"/>
    <property type="project" value="UniProtKB-KW"/>
</dbReference>
<keyword evidence="1" id="KW-0547">Nucleotide-binding</keyword>
<dbReference type="Pfam" id="PF00176">
    <property type="entry name" value="SNF2-rel_dom"/>
    <property type="match status" value="3"/>
</dbReference>
<dbReference type="CDD" id="cd18793">
    <property type="entry name" value="SF2_C_SNF"/>
    <property type="match status" value="1"/>
</dbReference>
<dbReference type="SUPFAM" id="SSF52540">
    <property type="entry name" value="P-loop containing nucleoside triphosphate hydrolases"/>
    <property type="match status" value="2"/>
</dbReference>
<dbReference type="InterPro" id="IPR001650">
    <property type="entry name" value="Helicase_C-like"/>
</dbReference>
<evidence type="ECO:0000256" key="3">
    <source>
        <dbReference type="ARBA" id="ARBA00022806"/>
    </source>
</evidence>
<dbReference type="InterPro" id="IPR049730">
    <property type="entry name" value="SNF2/RAD54-like_C"/>
</dbReference>
<dbReference type="Gene3D" id="3.40.50.300">
    <property type="entry name" value="P-loop containing nucleotide triphosphate hydrolases"/>
    <property type="match status" value="1"/>
</dbReference>
<proteinExistence type="predicted"/>
<comment type="caution">
    <text evidence="10">The sequence shown here is derived from an EMBL/GenBank/DDBJ whole genome shotgun (WGS) entry which is preliminary data.</text>
</comment>
<dbReference type="InterPro" id="IPR001841">
    <property type="entry name" value="Znf_RING"/>
</dbReference>
<dbReference type="AlphaFoldDB" id="A0A7J6L0V7"/>
<dbReference type="InterPro" id="IPR050628">
    <property type="entry name" value="SNF2_RAD54_helicase_TF"/>
</dbReference>
<evidence type="ECO:0000313" key="10">
    <source>
        <dbReference type="EMBL" id="KAF4653203.1"/>
    </source>
</evidence>
<dbReference type="GO" id="GO:0006289">
    <property type="term" value="P:nucleotide-excision repair"/>
    <property type="evidence" value="ECO:0007669"/>
    <property type="project" value="TreeGrafter"/>
</dbReference>
<organism evidence="10 11">
    <name type="scientific">Perkinsus olseni</name>
    <name type="common">Perkinsus atlanticus</name>
    <dbReference type="NCBI Taxonomy" id="32597"/>
    <lineage>
        <taxon>Eukaryota</taxon>
        <taxon>Sar</taxon>
        <taxon>Alveolata</taxon>
        <taxon>Perkinsozoa</taxon>
        <taxon>Perkinsea</taxon>
        <taxon>Perkinsida</taxon>
        <taxon>Perkinsidae</taxon>
        <taxon>Perkinsus</taxon>
    </lineage>
</organism>
<reference evidence="10 11" key="1">
    <citation type="submission" date="2020-04" db="EMBL/GenBank/DDBJ databases">
        <title>Perkinsus olseni comparative genomics.</title>
        <authorList>
            <person name="Bogema D.R."/>
        </authorList>
    </citation>
    <scope>NUCLEOTIDE SEQUENCE [LARGE SCALE GENOMIC DNA]</scope>
    <source>
        <strain evidence="10">ATCC PRA-31</strain>
    </source>
</reference>
<keyword evidence="5" id="KW-0863">Zinc-finger</keyword>
<dbReference type="InterPro" id="IPR027417">
    <property type="entry name" value="P-loop_NTPase"/>
</dbReference>
<dbReference type="InterPro" id="IPR014001">
    <property type="entry name" value="Helicase_ATP-bd"/>
</dbReference>
<feature type="domain" description="Helicase ATP-binding" evidence="8">
    <location>
        <begin position="66"/>
        <end position="280"/>
    </location>
</feature>
<dbReference type="PROSITE" id="PS50089">
    <property type="entry name" value="ZF_RING_2"/>
    <property type="match status" value="1"/>
</dbReference>
<dbReference type="Proteomes" id="UP000572268">
    <property type="component" value="Unassembled WGS sequence"/>
</dbReference>
<gene>
    <name evidence="10" type="ORF">FOL46_009317</name>
</gene>
<evidence type="ECO:0000313" key="11">
    <source>
        <dbReference type="Proteomes" id="UP000572268"/>
    </source>
</evidence>
<keyword evidence="5" id="KW-0862">Zinc</keyword>
<evidence type="ECO:0000256" key="5">
    <source>
        <dbReference type="PROSITE-ProRule" id="PRU00175"/>
    </source>
</evidence>
<dbReference type="GO" id="GO:0008270">
    <property type="term" value="F:zinc ion binding"/>
    <property type="evidence" value="ECO:0007669"/>
    <property type="project" value="UniProtKB-KW"/>
</dbReference>
<feature type="region of interest" description="Disordered" evidence="6">
    <location>
        <begin position="402"/>
        <end position="434"/>
    </location>
</feature>
<feature type="compositionally biased region" description="Basic and acidic residues" evidence="6">
    <location>
        <begin position="1"/>
        <end position="10"/>
    </location>
</feature>
<feature type="compositionally biased region" description="Basic and acidic residues" evidence="6">
    <location>
        <begin position="402"/>
        <end position="422"/>
    </location>
</feature>
<feature type="domain" description="Helicase C-terminal" evidence="9">
    <location>
        <begin position="944"/>
        <end position="1102"/>
    </location>
</feature>
<dbReference type="SMART" id="SM00184">
    <property type="entry name" value="RING"/>
    <property type="match status" value="1"/>
</dbReference>
<dbReference type="PANTHER" id="PTHR45626">
    <property type="entry name" value="TRANSCRIPTION TERMINATION FACTOR 2-RELATED"/>
    <property type="match status" value="1"/>
</dbReference>
<dbReference type="Pfam" id="PF13639">
    <property type="entry name" value="zf-RING_2"/>
    <property type="match status" value="1"/>
</dbReference>
<dbReference type="CDD" id="cd16448">
    <property type="entry name" value="RING-H2"/>
    <property type="match status" value="1"/>
</dbReference>
<feature type="domain" description="Helicase ATP-binding" evidence="8">
    <location>
        <begin position="610"/>
        <end position="678"/>
    </location>
</feature>
<dbReference type="SUPFAM" id="SSF57850">
    <property type="entry name" value="RING/U-box"/>
    <property type="match status" value="1"/>
</dbReference>
<name>A0A7J6L0V7_PEROL</name>